<dbReference type="Proteomes" id="UP000177691">
    <property type="component" value="Unassembled WGS sequence"/>
</dbReference>
<name>A0A1F5RVF9_9BACT</name>
<dbReference type="Gene3D" id="3.90.79.10">
    <property type="entry name" value="Nucleoside Triphosphate Pyrophosphohydrolase"/>
    <property type="match status" value="1"/>
</dbReference>
<dbReference type="InterPro" id="IPR000086">
    <property type="entry name" value="NUDIX_hydrolase_dom"/>
</dbReference>
<protein>
    <recommendedName>
        <fullName evidence="2">Nudix hydrolase domain-containing protein</fullName>
    </recommendedName>
</protein>
<comment type="caution">
    <text evidence="3">The sequence shown here is derived from an EMBL/GenBank/DDBJ whole genome shotgun (WGS) entry which is preliminary data.</text>
</comment>
<accession>A0A1F5RVF9</accession>
<dbReference type="PANTHER" id="PTHR43736">
    <property type="entry name" value="ADP-RIBOSE PYROPHOSPHATASE"/>
    <property type="match status" value="1"/>
</dbReference>
<evidence type="ECO:0000256" key="1">
    <source>
        <dbReference type="ARBA" id="ARBA00022801"/>
    </source>
</evidence>
<dbReference type="GO" id="GO:0016787">
    <property type="term" value="F:hydrolase activity"/>
    <property type="evidence" value="ECO:0007669"/>
    <property type="project" value="UniProtKB-KW"/>
</dbReference>
<gene>
    <name evidence="3" type="ORF">A3D54_04125</name>
</gene>
<sequence>MDKVDSINICIPVVSAIIERHGRDETEILVQTRWKPERDPEYSGTLEIPAGWIDRYENVFAALKREVLEETGLRVTKIFPDIKTKTFSPRDDKNFAFVPFCCQQQTKGGKPWIGFVFICEVEDKEPVPQDDEVKDTRWIKKSELKKMVTETPEKFFTLQLGPLDYYLDYYEERK</sequence>
<dbReference type="CDD" id="cd02883">
    <property type="entry name" value="NUDIX_Hydrolase"/>
    <property type="match status" value="1"/>
</dbReference>
<dbReference type="InterPro" id="IPR015797">
    <property type="entry name" value="NUDIX_hydrolase-like_dom_sf"/>
</dbReference>
<feature type="domain" description="Nudix hydrolase" evidence="2">
    <location>
        <begin position="9"/>
        <end position="161"/>
    </location>
</feature>
<dbReference type="Pfam" id="PF00293">
    <property type="entry name" value="NUDIX"/>
    <property type="match status" value="1"/>
</dbReference>
<evidence type="ECO:0000313" key="4">
    <source>
        <dbReference type="Proteomes" id="UP000177691"/>
    </source>
</evidence>
<dbReference type="SUPFAM" id="SSF55811">
    <property type="entry name" value="Nudix"/>
    <property type="match status" value="1"/>
</dbReference>
<proteinExistence type="predicted"/>
<reference evidence="3 4" key="1">
    <citation type="journal article" date="2016" name="Nat. Commun.">
        <title>Thousands of microbial genomes shed light on interconnected biogeochemical processes in an aquifer system.</title>
        <authorList>
            <person name="Anantharaman K."/>
            <person name="Brown C.T."/>
            <person name="Hug L.A."/>
            <person name="Sharon I."/>
            <person name="Castelle C.J."/>
            <person name="Probst A.J."/>
            <person name="Thomas B.C."/>
            <person name="Singh A."/>
            <person name="Wilkins M.J."/>
            <person name="Karaoz U."/>
            <person name="Brodie E.L."/>
            <person name="Williams K.H."/>
            <person name="Hubbard S.S."/>
            <person name="Banfield J.F."/>
        </authorList>
    </citation>
    <scope>NUCLEOTIDE SEQUENCE [LARGE SCALE GENOMIC DNA]</scope>
</reference>
<dbReference type="PROSITE" id="PS51462">
    <property type="entry name" value="NUDIX"/>
    <property type="match status" value="1"/>
</dbReference>
<dbReference type="PROSITE" id="PS00893">
    <property type="entry name" value="NUDIX_BOX"/>
    <property type="match status" value="1"/>
</dbReference>
<keyword evidence="1" id="KW-0378">Hydrolase</keyword>
<dbReference type="EMBL" id="MFFU01000046">
    <property type="protein sequence ID" value="OGF18405.1"/>
    <property type="molecule type" value="Genomic_DNA"/>
</dbReference>
<evidence type="ECO:0000313" key="3">
    <source>
        <dbReference type="EMBL" id="OGF18405.1"/>
    </source>
</evidence>
<organism evidence="3 4">
    <name type="scientific">Candidatus Falkowbacteria bacterium RIFCSPHIGHO2_02_FULL_45_15</name>
    <dbReference type="NCBI Taxonomy" id="1797987"/>
    <lineage>
        <taxon>Bacteria</taxon>
        <taxon>Candidatus Falkowiibacteriota</taxon>
    </lineage>
</organism>
<dbReference type="AlphaFoldDB" id="A0A1F5RVF9"/>
<dbReference type="InterPro" id="IPR020084">
    <property type="entry name" value="NUDIX_hydrolase_CS"/>
</dbReference>
<evidence type="ECO:0000259" key="2">
    <source>
        <dbReference type="PROSITE" id="PS51462"/>
    </source>
</evidence>
<dbReference type="PANTHER" id="PTHR43736:SF1">
    <property type="entry name" value="DIHYDRONEOPTERIN TRIPHOSPHATE DIPHOSPHATASE"/>
    <property type="match status" value="1"/>
</dbReference>